<keyword evidence="2" id="KW-1185">Reference proteome</keyword>
<evidence type="ECO:0000313" key="1">
    <source>
        <dbReference type="EMBL" id="GCE25781.1"/>
    </source>
</evidence>
<protein>
    <recommendedName>
        <fullName evidence="3">GlcNAc-PI de-N-acetylase</fullName>
    </recommendedName>
</protein>
<dbReference type="SUPFAM" id="SSF102588">
    <property type="entry name" value="LmbE-like"/>
    <property type="match status" value="1"/>
</dbReference>
<evidence type="ECO:0000313" key="2">
    <source>
        <dbReference type="Proteomes" id="UP000287171"/>
    </source>
</evidence>
<dbReference type="InterPro" id="IPR024078">
    <property type="entry name" value="LmbE-like_dom_sf"/>
</dbReference>
<gene>
    <name evidence="1" type="ORF">KDA_12650</name>
</gene>
<sequence>MSTKRLLGVFAHPDDEGLISGALLKYQGLGIETGLVYATRGEVGETSDSILTAPNNLGEIREGEMRDAAEVLQVQKLWFLGYRDSGMPGTAANQDPEAFINASAAEVIGKLVGIIREFRPQVVITFDESGGYGHPDHIAIYKSTIGAFHAAADSALYPEMGPAFSAAKLYYTSYSRRQVMMMSEWIQDQAFDNVFKNLDLEHSGFDDDQISVLLDVENWQLAKKQSWDMHRSEVDTVLPIIRLPRELQRKWRSTEYFQLATSRVGNDITGENNLFAHIP</sequence>
<accession>A0A402B353</accession>
<dbReference type="AlphaFoldDB" id="A0A402B353"/>
<dbReference type="Pfam" id="PF02585">
    <property type="entry name" value="PIG-L"/>
    <property type="match status" value="1"/>
</dbReference>
<reference evidence="2" key="1">
    <citation type="submission" date="2018-12" db="EMBL/GenBank/DDBJ databases">
        <title>Tengunoibacter tsumagoiensis gen. nov., sp. nov., Dictyobacter kobayashii sp. nov., D. alpinus sp. nov., and D. joshuensis sp. nov. and description of Dictyobacteraceae fam. nov. within the order Ktedonobacterales isolated from Tengu-no-mugimeshi.</title>
        <authorList>
            <person name="Wang C.M."/>
            <person name="Zheng Y."/>
            <person name="Sakai Y."/>
            <person name="Toyoda A."/>
            <person name="Minakuchi Y."/>
            <person name="Abe K."/>
            <person name="Yokota A."/>
            <person name="Yabe S."/>
        </authorList>
    </citation>
    <scope>NUCLEOTIDE SEQUENCE [LARGE SCALE GENOMIC DNA]</scope>
    <source>
        <strain evidence="2">Uno16</strain>
    </source>
</reference>
<dbReference type="PANTHER" id="PTHR12993:SF11">
    <property type="entry name" value="N-ACETYLGLUCOSAMINYL-PHOSPHATIDYLINOSITOL DE-N-ACETYLASE"/>
    <property type="match status" value="1"/>
</dbReference>
<proteinExistence type="predicted"/>
<dbReference type="OrthoDB" id="9815144at2"/>
<dbReference type="RefSeq" id="WP_126626328.1">
    <property type="nucleotide sequence ID" value="NZ_BIFT01000001.1"/>
</dbReference>
<dbReference type="Gene3D" id="3.40.50.10320">
    <property type="entry name" value="LmbE-like"/>
    <property type="match status" value="1"/>
</dbReference>
<dbReference type="Proteomes" id="UP000287171">
    <property type="component" value="Unassembled WGS sequence"/>
</dbReference>
<dbReference type="GO" id="GO:0016811">
    <property type="term" value="F:hydrolase activity, acting on carbon-nitrogen (but not peptide) bonds, in linear amides"/>
    <property type="evidence" value="ECO:0007669"/>
    <property type="project" value="TreeGrafter"/>
</dbReference>
<comment type="caution">
    <text evidence="1">The sequence shown here is derived from an EMBL/GenBank/DDBJ whole genome shotgun (WGS) entry which is preliminary data.</text>
</comment>
<organism evidence="1 2">
    <name type="scientific">Dictyobacter alpinus</name>
    <dbReference type="NCBI Taxonomy" id="2014873"/>
    <lineage>
        <taxon>Bacteria</taxon>
        <taxon>Bacillati</taxon>
        <taxon>Chloroflexota</taxon>
        <taxon>Ktedonobacteria</taxon>
        <taxon>Ktedonobacterales</taxon>
        <taxon>Dictyobacteraceae</taxon>
        <taxon>Dictyobacter</taxon>
    </lineage>
</organism>
<name>A0A402B353_9CHLR</name>
<dbReference type="InterPro" id="IPR003737">
    <property type="entry name" value="GlcNAc_PI_deacetylase-related"/>
</dbReference>
<dbReference type="EMBL" id="BIFT01000001">
    <property type="protein sequence ID" value="GCE25781.1"/>
    <property type="molecule type" value="Genomic_DNA"/>
</dbReference>
<dbReference type="PANTHER" id="PTHR12993">
    <property type="entry name" value="N-ACETYLGLUCOSAMINYL-PHOSPHATIDYLINOSITOL DE-N-ACETYLASE-RELATED"/>
    <property type="match status" value="1"/>
</dbReference>
<evidence type="ECO:0008006" key="3">
    <source>
        <dbReference type="Google" id="ProtNLM"/>
    </source>
</evidence>